<dbReference type="Proteomes" id="UP001170954">
    <property type="component" value="Unassembled WGS sequence"/>
</dbReference>
<gene>
    <name evidence="3" type="ORF">HX018_17260</name>
</gene>
<keyword evidence="4" id="KW-1185">Reference proteome</keyword>
<feature type="coiled-coil region" evidence="1">
    <location>
        <begin position="21"/>
        <end position="55"/>
    </location>
</feature>
<organism evidence="3 4">
    <name type="scientific">Sphingobacterium hotanense</name>
    <dbReference type="NCBI Taxonomy" id="649196"/>
    <lineage>
        <taxon>Bacteria</taxon>
        <taxon>Pseudomonadati</taxon>
        <taxon>Bacteroidota</taxon>
        <taxon>Sphingobacteriia</taxon>
        <taxon>Sphingobacteriales</taxon>
        <taxon>Sphingobacteriaceae</taxon>
        <taxon>Sphingobacterium</taxon>
    </lineage>
</organism>
<evidence type="ECO:0000313" key="3">
    <source>
        <dbReference type="EMBL" id="MDM1049990.1"/>
    </source>
</evidence>
<proteinExistence type="predicted"/>
<reference evidence="3" key="1">
    <citation type="submission" date="2020-06" db="EMBL/GenBank/DDBJ databases">
        <authorList>
            <person name="Dong N."/>
        </authorList>
    </citation>
    <scope>NUCLEOTIDE SEQUENCE</scope>
    <source>
        <strain evidence="3">R1692</strain>
    </source>
</reference>
<feature type="signal peptide" evidence="2">
    <location>
        <begin position="1"/>
        <end position="22"/>
    </location>
</feature>
<dbReference type="EMBL" id="JACAGK010000065">
    <property type="protein sequence ID" value="MDM1049990.1"/>
    <property type="molecule type" value="Genomic_DNA"/>
</dbReference>
<accession>A0ABT7NRW2</accession>
<reference evidence="3" key="2">
    <citation type="journal article" date="2022" name="Sci. Total Environ.">
        <title>Prevalence, transmission, and molecular epidemiology of tet(X)-positive bacteria among humans, animals, and environmental niches in China: An epidemiological, and genomic-based study.</title>
        <authorList>
            <person name="Dong N."/>
            <person name="Zeng Y."/>
            <person name="Cai C."/>
            <person name="Sun C."/>
            <person name="Lu J."/>
            <person name="Liu C."/>
            <person name="Zhou H."/>
            <person name="Sun Q."/>
            <person name="Shu L."/>
            <person name="Wang H."/>
            <person name="Wang Y."/>
            <person name="Wang S."/>
            <person name="Wu C."/>
            <person name="Chan E.W."/>
            <person name="Chen G."/>
            <person name="Shen Z."/>
            <person name="Chen S."/>
            <person name="Zhang R."/>
        </authorList>
    </citation>
    <scope>NUCLEOTIDE SEQUENCE</scope>
    <source>
        <strain evidence="3">R1692</strain>
    </source>
</reference>
<dbReference type="RefSeq" id="WP_286652178.1">
    <property type="nucleotide sequence ID" value="NZ_JACAGK010000065.1"/>
</dbReference>
<comment type="caution">
    <text evidence="3">The sequence shown here is derived from an EMBL/GenBank/DDBJ whole genome shotgun (WGS) entry which is preliminary data.</text>
</comment>
<protein>
    <recommendedName>
        <fullName evidence="5">DUF3251 domain-containing protein</fullName>
    </recommendedName>
</protein>
<keyword evidence="2" id="KW-0732">Signal</keyword>
<sequence>MLLKTINSTTAFIIALSSVSFAQEKLTIDQLHAKIENLNSQINGLQATVHKLEDRIPYYEGVLQLQQSEPKIKSKTYEVNLNNIKFDSDANNIVINGIIKQHTATTGYRPIQAHDIHIITPEGRIIKTDFAMNGTAHLFVDKPEIDIPYAFTMTFPLEVKIPKLAMLKFEIGSGAGNEAFVFKGLTVE</sequence>
<evidence type="ECO:0008006" key="5">
    <source>
        <dbReference type="Google" id="ProtNLM"/>
    </source>
</evidence>
<evidence type="ECO:0000256" key="1">
    <source>
        <dbReference type="SAM" id="Coils"/>
    </source>
</evidence>
<evidence type="ECO:0000256" key="2">
    <source>
        <dbReference type="SAM" id="SignalP"/>
    </source>
</evidence>
<keyword evidence="1" id="KW-0175">Coiled coil</keyword>
<evidence type="ECO:0000313" key="4">
    <source>
        <dbReference type="Proteomes" id="UP001170954"/>
    </source>
</evidence>
<name>A0ABT7NRW2_9SPHI</name>
<feature type="chain" id="PRO_5046706487" description="DUF3251 domain-containing protein" evidence="2">
    <location>
        <begin position="23"/>
        <end position="188"/>
    </location>
</feature>